<dbReference type="InterPro" id="IPR038883">
    <property type="entry name" value="AN11006-like"/>
</dbReference>
<evidence type="ECO:0008006" key="3">
    <source>
        <dbReference type="Google" id="ProtNLM"/>
    </source>
</evidence>
<name>A0A7U2I060_PHANO</name>
<sequence length="207" mass="23668">MAGAPSSKGRERAMNKYLLTKSHLIASRVAKGPPALTPNTQSLAIARRNQQSSRLLRLPPELRNRIYELAMETHNPALHTTDLAWERLSLSRTCHQIFAETAMRYHVVKLLPIANMVHHMCHLHRDLHVVKLLAPSQRRAIRAFEVGWEHAAVLLQTRCKVRDLTGVRRVVVKGVPRRMTRSVGVKMMRLRQWIEKGGFVIEMEEGV</sequence>
<dbReference type="Proteomes" id="UP000663193">
    <property type="component" value="Chromosome 8"/>
</dbReference>
<dbReference type="EMBL" id="CP069030">
    <property type="protein sequence ID" value="QRC98370.1"/>
    <property type="molecule type" value="Genomic_DNA"/>
</dbReference>
<keyword evidence="2" id="KW-1185">Reference proteome</keyword>
<dbReference type="VEuPathDB" id="FungiDB:JI435_044360"/>
<protein>
    <recommendedName>
        <fullName evidence="3">F-box domain-containing protein</fullName>
    </recommendedName>
</protein>
<organism evidence="1 2">
    <name type="scientific">Phaeosphaeria nodorum (strain SN15 / ATCC MYA-4574 / FGSC 10173)</name>
    <name type="common">Glume blotch fungus</name>
    <name type="synonym">Parastagonospora nodorum</name>
    <dbReference type="NCBI Taxonomy" id="321614"/>
    <lineage>
        <taxon>Eukaryota</taxon>
        <taxon>Fungi</taxon>
        <taxon>Dikarya</taxon>
        <taxon>Ascomycota</taxon>
        <taxon>Pezizomycotina</taxon>
        <taxon>Dothideomycetes</taxon>
        <taxon>Pleosporomycetidae</taxon>
        <taxon>Pleosporales</taxon>
        <taxon>Pleosporineae</taxon>
        <taxon>Phaeosphaeriaceae</taxon>
        <taxon>Parastagonospora</taxon>
    </lineage>
</organism>
<dbReference type="OrthoDB" id="3795724at2759"/>
<accession>A0A7U2I060</accession>
<evidence type="ECO:0000313" key="1">
    <source>
        <dbReference type="EMBL" id="QRC98370.1"/>
    </source>
</evidence>
<reference evidence="2" key="1">
    <citation type="journal article" date="2021" name="BMC Genomics">
        <title>Chromosome-level genome assembly and manually-curated proteome of model necrotroph Parastagonospora nodorum Sn15 reveals a genome-wide trove of candidate effector homologs, and redundancy of virulence-related functions within an accessory chromosome.</title>
        <authorList>
            <person name="Bertazzoni S."/>
            <person name="Jones D.A.B."/>
            <person name="Phan H.T."/>
            <person name="Tan K.-C."/>
            <person name="Hane J.K."/>
        </authorList>
    </citation>
    <scope>NUCLEOTIDE SEQUENCE [LARGE SCALE GENOMIC DNA]</scope>
    <source>
        <strain evidence="2">SN15 / ATCC MYA-4574 / FGSC 10173)</strain>
    </source>
</reference>
<dbReference type="PANTHER" id="PTHR42085:SF1">
    <property type="entry name" value="F-BOX DOMAIN-CONTAINING PROTEIN"/>
    <property type="match status" value="1"/>
</dbReference>
<gene>
    <name evidence="1" type="ORF">JI435_044360</name>
</gene>
<dbReference type="PANTHER" id="PTHR42085">
    <property type="entry name" value="F-BOX DOMAIN-CONTAINING PROTEIN"/>
    <property type="match status" value="1"/>
</dbReference>
<dbReference type="AlphaFoldDB" id="A0A7U2I060"/>
<evidence type="ECO:0000313" key="2">
    <source>
        <dbReference type="Proteomes" id="UP000663193"/>
    </source>
</evidence>
<proteinExistence type="predicted"/>